<proteinExistence type="predicted"/>
<gene>
    <name evidence="1" type="ORF">RHMOL_Rhmol01G0038900</name>
</gene>
<evidence type="ECO:0000313" key="1">
    <source>
        <dbReference type="EMBL" id="KAI8570498.1"/>
    </source>
</evidence>
<protein>
    <submittedName>
        <fullName evidence="1">Uncharacterized protein</fullName>
    </submittedName>
</protein>
<sequence length="261" mass="28118">MQGKGSSTSKTKPNSFLSGELALCKNPNNQGILNLGVVSKTPFGPLPSLNVERPTSSGLQYFVGEPSSPYDSGRAISEIGAEMAILLPSSPKPIPINSDVGLSSIFNRLNLKRKFSDVEKDADLATDCPSLGWKEADTSVENPLCSKLVSLSPSSTHRSALSSPVRARGRGGRSPGRGRSLGRGRGRKGSSLREEGKDLNLVDIYIHHSDAIIERPGLTLLIFTLLIFILLIFTLLKFTVYYSGMNIQCCPPTSISCIHIF</sequence>
<comment type="caution">
    <text evidence="1">The sequence shown here is derived from an EMBL/GenBank/DDBJ whole genome shotgun (WGS) entry which is preliminary data.</text>
</comment>
<reference evidence="1" key="1">
    <citation type="submission" date="2022-02" db="EMBL/GenBank/DDBJ databases">
        <title>Plant Genome Project.</title>
        <authorList>
            <person name="Zhang R.-G."/>
        </authorList>
    </citation>
    <scope>NUCLEOTIDE SEQUENCE</scope>
    <source>
        <strain evidence="1">AT1</strain>
    </source>
</reference>
<organism evidence="1 2">
    <name type="scientific">Rhododendron molle</name>
    <name type="common">Chinese azalea</name>
    <name type="synonym">Azalea mollis</name>
    <dbReference type="NCBI Taxonomy" id="49168"/>
    <lineage>
        <taxon>Eukaryota</taxon>
        <taxon>Viridiplantae</taxon>
        <taxon>Streptophyta</taxon>
        <taxon>Embryophyta</taxon>
        <taxon>Tracheophyta</taxon>
        <taxon>Spermatophyta</taxon>
        <taxon>Magnoliopsida</taxon>
        <taxon>eudicotyledons</taxon>
        <taxon>Gunneridae</taxon>
        <taxon>Pentapetalae</taxon>
        <taxon>asterids</taxon>
        <taxon>Ericales</taxon>
        <taxon>Ericaceae</taxon>
        <taxon>Ericoideae</taxon>
        <taxon>Rhodoreae</taxon>
        <taxon>Rhododendron</taxon>
    </lineage>
</organism>
<keyword evidence="2" id="KW-1185">Reference proteome</keyword>
<dbReference type="Proteomes" id="UP001062846">
    <property type="component" value="Chromosome 1"/>
</dbReference>
<accession>A0ACC0PXP2</accession>
<name>A0ACC0PXP2_RHOML</name>
<dbReference type="EMBL" id="CM046388">
    <property type="protein sequence ID" value="KAI8570498.1"/>
    <property type="molecule type" value="Genomic_DNA"/>
</dbReference>
<evidence type="ECO:0000313" key="2">
    <source>
        <dbReference type="Proteomes" id="UP001062846"/>
    </source>
</evidence>